<name>A0ABY2W352_9GAMM</name>
<reference evidence="2" key="2">
    <citation type="submission" date="2019-06" db="EMBL/GenBank/DDBJ databases">
        <title>Co-occurence of chitin degradation, pigmentation and bioactivity in marine Pseudoalteromonas.</title>
        <authorList>
            <person name="Sonnenschein E.C."/>
            <person name="Bech P.K."/>
        </authorList>
    </citation>
    <scope>NUCLEOTIDE SEQUENCE [LARGE SCALE GENOMIC DNA]</scope>
    <source>
        <strain evidence="2">S2233</strain>
    </source>
</reference>
<feature type="non-terminal residue" evidence="1">
    <location>
        <position position="49"/>
    </location>
</feature>
<evidence type="ECO:0000313" key="1">
    <source>
        <dbReference type="EMBL" id="TMP33961.1"/>
    </source>
</evidence>
<reference evidence="1 2" key="1">
    <citation type="submission" date="2017-12" db="EMBL/GenBank/DDBJ databases">
        <authorList>
            <person name="Paulsen S."/>
            <person name="Gram L.K."/>
        </authorList>
    </citation>
    <scope>NUCLEOTIDE SEQUENCE [LARGE SCALE GENOMIC DNA]</scope>
    <source>
        <strain evidence="1 2">S2233</strain>
    </source>
</reference>
<dbReference type="Proteomes" id="UP000305730">
    <property type="component" value="Unassembled WGS sequence"/>
</dbReference>
<protein>
    <submittedName>
        <fullName evidence="1">DNA repair protein RecO</fullName>
    </submittedName>
</protein>
<evidence type="ECO:0000313" key="2">
    <source>
        <dbReference type="Proteomes" id="UP000305730"/>
    </source>
</evidence>
<gene>
    <name evidence="1" type="ORF">CWB97_23145</name>
</gene>
<dbReference type="EMBL" id="PNCK01000279">
    <property type="protein sequence ID" value="TMP33961.1"/>
    <property type="molecule type" value="Genomic_DNA"/>
</dbReference>
<accession>A0ABY2W352</accession>
<sequence length="49" mass="5677">MNNDFRQAYLLHRRPHSDSQVMLNMLGEGVGQLMMLARIKGRQALRHNA</sequence>
<organism evidence="1 2">
    <name type="scientific">Pseudoalteromonas citrea</name>
    <dbReference type="NCBI Taxonomy" id="43655"/>
    <lineage>
        <taxon>Bacteria</taxon>
        <taxon>Pseudomonadati</taxon>
        <taxon>Pseudomonadota</taxon>
        <taxon>Gammaproteobacteria</taxon>
        <taxon>Alteromonadales</taxon>
        <taxon>Pseudoalteromonadaceae</taxon>
        <taxon>Pseudoalteromonas</taxon>
    </lineage>
</organism>
<proteinExistence type="predicted"/>
<comment type="caution">
    <text evidence="1">The sequence shown here is derived from an EMBL/GenBank/DDBJ whole genome shotgun (WGS) entry which is preliminary data.</text>
</comment>
<keyword evidence="2" id="KW-1185">Reference proteome</keyword>